<dbReference type="GO" id="GO:0004523">
    <property type="term" value="F:RNA-DNA hybrid ribonuclease activity"/>
    <property type="evidence" value="ECO:0007669"/>
    <property type="project" value="InterPro"/>
</dbReference>
<dbReference type="InterPro" id="IPR012337">
    <property type="entry name" value="RNaseH-like_sf"/>
</dbReference>
<accession>A0A371DSX7</accession>
<dbReference type="AlphaFoldDB" id="A0A371DSX7"/>
<dbReference type="OrthoDB" id="2751246at2759"/>
<feature type="non-terminal residue" evidence="2">
    <location>
        <position position="328"/>
    </location>
</feature>
<keyword evidence="3" id="KW-1185">Reference proteome</keyword>
<organism evidence="2 3">
    <name type="scientific">Lentinus brumalis</name>
    <dbReference type="NCBI Taxonomy" id="2498619"/>
    <lineage>
        <taxon>Eukaryota</taxon>
        <taxon>Fungi</taxon>
        <taxon>Dikarya</taxon>
        <taxon>Basidiomycota</taxon>
        <taxon>Agaricomycotina</taxon>
        <taxon>Agaricomycetes</taxon>
        <taxon>Polyporales</taxon>
        <taxon>Polyporaceae</taxon>
        <taxon>Lentinus</taxon>
    </lineage>
</organism>
<evidence type="ECO:0000313" key="3">
    <source>
        <dbReference type="Proteomes" id="UP000256964"/>
    </source>
</evidence>
<sequence length="328" mass="36143">MWLKEYLTLSPGRPKWAFIADILYARAKPSTSQQVEDGVCINPFLQTWKVSTHHTKGLPADLTRLIKAAEKYNIRAAVRDPDETLKGLMPGWFHVGLQPGRYVVNSAGGRCLRENHRVLTIADCCAVAARLVRVTGTSRPHRPTNNCACHDCECDRVSKRCDNPHRCATAAMRTIERLELVWKPENGRAKDDLTLRTSARRRNKTARENNDEIVFDPTVTDHAPIAGIFRAFVTGNDAEASRPARRPPRPFNIVQETITAYTDGSAKDGDAEGPRAGGGIWCGENHPLTASVRVPPNLPQTNQVAEVYAVSAIAAKAPPFAPLIILSD</sequence>
<dbReference type="Proteomes" id="UP000256964">
    <property type="component" value="Unassembled WGS sequence"/>
</dbReference>
<dbReference type="SUPFAM" id="SSF53098">
    <property type="entry name" value="Ribonuclease H-like"/>
    <property type="match status" value="1"/>
</dbReference>
<evidence type="ECO:0000259" key="1">
    <source>
        <dbReference type="PROSITE" id="PS50879"/>
    </source>
</evidence>
<evidence type="ECO:0000313" key="2">
    <source>
        <dbReference type="EMBL" id="RDX55640.1"/>
    </source>
</evidence>
<dbReference type="GO" id="GO:0003676">
    <property type="term" value="F:nucleic acid binding"/>
    <property type="evidence" value="ECO:0007669"/>
    <property type="project" value="InterPro"/>
</dbReference>
<dbReference type="PROSITE" id="PS50879">
    <property type="entry name" value="RNASE_H_1"/>
    <property type="match status" value="1"/>
</dbReference>
<dbReference type="Gene3D" id="3.30.420.10">
    <property type="entry name" value="Ribonuclease H-like superfamily/Ribonuclease H"/>
    <property type="match status" value="1"/>
</dbReference>
<name>A0A371DSX7_9APHY</name>
<gene>
    <name evidence="2" type="ORF">OH76DRAFT_1339039</name>
</gene>
<dbReference type="InterPro" id="IPR036397">
    <property type="entry name" value="RNaseH_sf"/>
</dbReference>
<dbReference type="EMBL" id="KZ857382">
    <property type="protein sequence ID" value="RDX55640.1"/>
    <property type="molecule type" value="Genomic_DNA"/>
</dbReference>
<protein>
    <recommendedName>
        <fullName evidence="1">RNase H type-1 domain-containing protein</fullName>
    </recommendedName>
</protein>
<proteinExistence type="predicted"/>
<reference evidence="2 3" key="1">
    <citation type="journal article" date="2018" name="Biotechnol. Biofuels">
        <title>Integrative visual omics of the white-rot fungus Polyporus brumalis exposes the biotechnological potential of its oxidative enzymes for delignifying raw plant biomass.</title>
        <authorList>
            <person name="Miyauchi S."/>
            <person name="Rancon A."/>
            <person name="Drula E."/>
            <person name="Hage H."/>
            <person name="Chaduli D."/>
            <person name="Favel A."/>
            <person name="Grisel S."/>
            <person name="Henrissat B."/>
            <person name="Herpoel-Gimbert I."/>
            <person name="Ruiz-Duenas F.J."/>
            <person name="Chevret D."/>
            <person name="Hainaut M."/>
            <person name="Lin J."/>
            <person name="Wang M."/>
            <person name="Pangilinan J."/>
            <person name="Lipzen A."/>
            <person name="Lesage-Meessen L."/>
            <person name="Navarro D."/>
            <person name="Riley R."/>
            <person name="Grigoriev I.V."/>
            <person name="Zhou S."/>
            <person name="Raouche S."/>
            <person name="Rosso M.N."/>
        </authorList>
    </citation>
    <scope>NUCLEOTIDE SEQUENCE [LARGE SCALE GENOMIC DNA]</scope>
    <source>
        <strain evidence="2 3">BRFM 1820</strain>
    </source>
</reference>
<feature type="domain" description="RNase H type-1" evidence="1">
    <location>
        <begin position="254"/>
        <end position="328"/>
    </location>
</feature>
<dbReference type="InterPro" id="IPR002156">
    <property type="entry name" value="RNaseH_domain"/>
</dbReference>
<dbReference type="STRING" id="139420.A0A371DSX7"/>